<evidence type="ECO:0000256" key="1">
    <source>
        <dbReference type="SAM" id="MobiDB-lite"/>
    </source>
</evidence>
<feature type="compositionally biased region" description="Pro residues" evidence="1">
    <location>
        <begin position="57"/>
        <end position="69"/>
    </location>
</feature>
<sequence length="154" mass="16595">MLEKPSFLFGSTTKYRLSPSTGSQTTNVPLPPHATTLSPPAYQSSTASIPKNSLSSPKPPNFPPSPPPLVAAQGVVSSGVVHEQGARAKPEIEWLPKVFDVDLPKDKDKWGVWGRSGGGPPPAVVEERGRGRRQPMKLFDAEPSEDEDDWGVWG</sequence>
<organism evidence="2 3">
    <name type="scientific">Actinidia rufa</name>
    <dbReference type="NCBI Taxonomy" id="165716"/>
    <lineage>
        <taxon>Eukaryota</taxon>
        <taxon>Viridiplantae</taxon>
        <taxon>Streptophyta</taxon>
        <taxon>Embryophyta</taxon>
        <taxon>Tracheophyta</taxon>
        <taxon>Spermatophyta</taxon>
        <taxon>Magnoliopsida</taxon>
        <taxon>eudicotyledons</taxon>
        <taxon>Gunneridae</taxon>
        <taxon>Pentapetalae</taxon>
        <taxon>asterids</taxon>
        <taxon>Ericales</taxon>
        <taxon>Actinidiaceae</taxon>
        <taxon>Actinidia</taxon>
    </lineage>
</organism>
<evidence type="ECO:0000313" key="3">
    <source>
        <dbReference type="Proteomes" id="UP000585474"/>
    </source>
</evidence>
<gene>
    <name evidence="2" type="ORF">Acr_05g0008660</name>
</gene>
<feature type="compositionally biased region" description="Polar residues" evidence="1">
    <location>
        <begin position="9"/>
        <end position="28"/>
    </location>
</feature>
<name>A0A7J0ENR5_9ERIC</name>
<feature type="region of interest" description="Disordered" evidence="1">
    <location>
        <begin position="109"/>
        <end position="154"/>
    </location>
</feature>
<protein>
    <submittedName>
        <fullName evidence="2">Uncharacterized protein</fullName>
    </submittedName>
</protein>
<evidence type="ECO:0000313" key="2">
    <source>
        <dbReference type="EMBL" id="GFY87227.1"/>
    </source>
</evidence>
<accession>A0A7J0ENR5</accession>
<feature type="compositionally biased region" description="Acidic residues" evidence="1">
    <location>
        <begin position="142"/>
        <end position="154"/>
    </location>
</feature>
<feature type="compositionally biased region" description="Polar residues" evidence="1">
    <location>
        <begin position="35"/>
        <end position="49"/>
    </location>
</feature>
<feature type="region of interest" description="Disordered" evidence="1">
    <location>
        <begin position="1"/>
        <end position="70"/>
    </location>
</feature>
<comment type="caution">
    <text evidence="2">The sequence shown here is derived from an EMBL/GenBank/DDBJ whole genome shotgun (WGS) entry which is preliminary data.</text>
</comment>
<dbReference type="AlphaFoldDB" id="A0A7J0ENR5"/>
<reference evidence="2 3" key="1">
    <citation type="submission" date="2019-07" db="EMBL/GenBank/DDBJ databases">
        <title>De Novo Assembly of kiwifruit Actinidia rufa.</title>
        <authorList>
            <person name="Sugita-Konishi S."/>
            <person name="Sato K."/>
            <person name="Mori E."/>
            <person name="Abe Y."/>
            <person name="Kisaki G."/>
            <person name="Hamano K."/>
            <person name="Suezawa K."/>
            <person name="Otani M."/>
            <person name="Fukuda T."/>
            <person name="Manabe T."/>
            <person name="Gomi K."/>
            <person name="Tabuchi M."/>
            <person name="Akimitsu K."/>
            <person name="Kataoka I."/>
        </authorList>
    </citation>
    <scope>NUCLEOTIDE SEQUENCE [LARGE SCALE GENOMIC DNA]</scope>
    <source>
        <strain evidence="3">cv. Fuchu</strain>
    </source>
</reference>
<dbReference type="Proteomes" id="UP000585474">
    <property type="component" value="Unassembled WGS sequence"/>
</dbReference>
<dbReference type="EMBL" id="BJWL01000005">
    <property type="protein sequence ID" value="GFY87227.1"/>
    <property type="molecule type" value="Genomic_DNA"/>
</dbReference>
<keyword evidence="3" id="KW-1185">Reference proteome</keyword>
<proteinExistence type="predicted"/>